<proteinExistence type="predicted"/>
<accession>A0A1S9NCJ9</accession>
<reference evidence="1 2" key="1">
    <citation type="submission" date="2017-02" db="EMBL/GenBank/DDBJ databases">
        <title>Genome sequence of Clostridium beijerinckii Br21.</title>
        <authorList>
            <person name="Fonseca B.C."/>
            <person name="Guazzaroni M.E."/>
            <person name="Riano-Pachon D.M."/>
            <person name="Reginatto V."/>
        </authorList>
    </citation>
    <scope>NUCLEOTIDE SEQUENCE [LARGE SCALE GENOMIC DNA]</scope>
    <source>
        <strain evidence="1 2">Br21</strain>
    </source>
</reference>
<name>A0A1S9NCJ9_CLOBE</name>
<dbReference type="AlphaFoldDB" id="A0A1S9NCJ9"/>
<dbReference type="InterPro" id="IPR036583">
    <property type="entry name" value="23S_rRNA_IVS_sf"/>
</dbReference>
<dbReference type="EMBL" id="MWMH01000001">
    <property type="protein sequence ID" value="OOP75217.1"/>
    <property type="molecule type" value="Genomic_DNA"/>
</dbReference>
<protein>
    <submittedName>
        <fullName evidence="1">Four helix bundle protein</fullName>
    </submittedName>
</protein>
<dbReference type="PANTHER" id="PTHR38471:SF2">
    <property type="entry name" value="FOUR HELIX BUNDLE PROTEIN"/>
    <property type="match status" value="1"/>
</dbReference>
<gene>
    <name evidence="1" type="ORF">CBEIBR21_03340</name>
</gene>
<dbReference type="NCBIfam" id="TIGR02436">
    <property type="entry name" value="four helix bundle protein"/>
    <property type="match status" value="1"/>
</dbReference>
<dbReference type="PIRSF" id="PIRSF035652">
    <property type="entry name" value="CHP02436"/>
    <property type="match status" value="1"/>
</dbReference>
<dbReference type="Pfam" id="PF05635">
    <property type="entry name" value="23S_rRNA_IVP"/>
    <property type="match status" value="1"/>
</dbReference>
<dbReference type="Proteomes" id="UP000190959">
    <property type="component" value="Unassembled WGS sequence"/>
</dbReference>
<dbReference type="SUPFAM" id="SSF158446">
    <property type="entry name" value="IVS-encoded protein-like"/>
    <property type="match status" value="1"/>
</dbReference>
<sequence>MDSNIIVTKSFDFALDIINLYKFLIRDKQEYILSKQLLRSGTSIGANVKEGIRGFSKSDFKFKMNIALKEANETEYWIELLIKSNIIEQIVGNPILLKCRELCKILNSIVKNSI</sequence>
<dbReference type="GeneID" id="66347141"/>
<evidence type="ECO:0000313" key="2">
    <source>
        <dbReference type="Proteomes" id="UP000190959"/>
    </source>
</evidence>
<dbReference type="Gene3D" id="1.20.1440.60">
    <property type="entry name" value="23S rRNA-intervening sequence"/>
    <property type="match status" value="1"/>
</dbReference>
<comment type="caution">
    <text evidence="1">The sequence shown here is derived from an EMBL/GenBank/DDBJ whole genome shotgun (WGS) entry which is preliminary data.</text>
</comment>
<dbReference type="InterPro" id="IPR012657">
    <property type="entry name" value="23S_rRNA-intervening_sequence"/>
</dbReference>
<dbReference type="PANTHER" id="PTHR38471">
    <property type="entry name" value="FOUR HELIX BUNDLE PROTEIN"/>
    <property type="match status" value="1"/>
</dbReference>
<dbReference type="RefSeq" id="WP_077868601.1">
    <property type="nucleotide sequence ID" value="NZ_BKAK01000181.1"/>
</dbReference>
<evidence type="ECO:0000313" key="1">
    <source>
        <dbReference type="EMBL" id="OOP75217.1"/>
    </source>
</evidence>
<organism evidence="1 2">
    <name type="scientific">Clostridium beijerinckii</name>
    <name type="common">Clostridium MP</name>
    <dbReference type="NCBI Taxonomy" id="1520"/>
    <lineage>
        <taxon>Bacteria</taxon>
        <taxon>Bacillati</taxon>
        <taxon>Bacillota</taxon>
        <taxon>Clostridia</taxon>
        <taxon>Eubacteriales</taxon>
        <taxon>Clostridiaceae</taxon>
        <taxon>Clostridium</taxon>
    </lineage>
</organism>